<dbReference type="Pfam" id="PF06056">
    <property type="entry name" value="Terminase_5"/>
    <property type="match status" value="1"/>
</dbReference>
<reference evidence="2" key="1">
    <citation type="submission" date="2021-11" db="EMBL/GenBank/DDBJ databases">
        <title>Description of a new species Pelosinus isolated from the bottom sediments of Lake Baikal.</title>
        <authorList>
            <person name="Zakharyuk A."/>
        </authorList>
    </citation>
    <scope>NUCLEOTIDE SEQUENCE</scope>
    <source>
        <strain evidence="2">Bkl1</strain>
    </source>
</reference>
<sequence>MLGIPYKEIAAKYAVSVETVKSWRKRHGWSRDKTTKKGVQESEEAVRLFFYAQNEVIN</sequence>
<dbReference type="RefSeq" id="WP_369412715.1">
    <property type="nucleotide sequence ID" value="NZ_JAJHJB010000079.1"/>
</dbReference>
<evidence type="ECO:0000259" key="1">
    <source>
        <dbReference type="Pfam" id="PF06056"/>
    </source>
</evidence>
<protein>
    <recommendedName>
        <fullName evidence="1">Terminase ATPase subunit N-terminal domain-containing protein</fullName>
    </recommendedName>
</protein>
<evidence type="ECO:0000313" key="3">
    <source>
        <dbReference type="Proteomes" id="UP001165492"/>
    </source>
</evidence>
<evidence type="ECO:0000313" key="2">
    <source>
        <dbReference type="EMBL" id="MCC5468568.1"/>
    </source>
</evidence>
<dbReference type="Proteomes" id="UP001165492">
    <property type="component" value="Unassembled WGS sequence"/>
</dbReference>
<name>A0ABS8HZI2_9FIRM</name>
<dbReference type="InterPro" id="IPR010332">
    <property type="entry name" value="ATPase_terminase-su_N"/>
</dbReference>
<comment type="caution">
    <text evidence="2">The sequence shown here is derived from an EMBL/GenBank/DDBJ whole genome shotgun (WGS) entry which is preliminary data.</text>
</comment>
<keyword evidence="3" id="KW-1185">Reference proteome</keyword>
<proteinExistence type="predicted"/>
<accession>A0ABS8HZI2</accession>
<feature type="domain" description="Terminase ATPase subunit N-terminal" evidence="1">
    <location>
        <begin position="5"/>
        <end position="44"/>
    </location>
</feature>
<gene>
    <name evidence="2" type="ORF">LMF89_24845</name>
</gene>
<organism evidence="2 3">
    <name type="scientific">Pelosinus baikalensis</name>
    <dbReference type="NCBI Taxonomy" id="2892015"/>
    <lineage>
        <taxon>Bacteria</taxon>
        <taxon>Bacillati</taxon>
        <taxon>Bacillota</taxon>
        <taxon>Negativicutes</taxon>
        <taxon>Selenomonadales</taxon>
        <taxon>Sporomusaceae</taxon>
        <taxon>Pelosinus</taxon>
    </lineage>
</organism>
<dbReference type="EMBL" id="JAJHJB010000079">
    <property type="protein sequence ID" value="MCC5468568.1"/>
    <property type="molecule type" value="Genomic_DNA"/>
</dbReference>